<dbReference type="Proteomes" id="UP000269198">
    <property type="component" value="Unassembled WGS sequence"/>
</dbReference>
<evidence type="ECO:0000313" key="2">
    <source>
        <dbReference type="Proteomes" id="UP000269198"/>
    </source>
</evidence>
<sequence>MDVSALQLVAHLTFEELPHAFVRHRFAELVLGEDPGLAVGAGADEFVGQVAVGDLALGDQSFEDAELYLSRMNSPLFVWEL</sequence>
<name>A0A3N0E3Z6_9ACTN</name>
<organism evidence="1 2">
    <name type="scientific">Halostreptopolyspora alba</name>
    <dbReference type="NCBI Taxonomy" id="2487137"/>
    <lineage>
        <taxon>Bacteria</taxon>
        <taxon>Bacillati</taxon>
        <taxon>Actinomycetota</taxon>
        <taxon>Actinomycetes</taxon>
        <taxon>Streptosporangiales</taxon>
        <taxon>Nocardiopsidaceae</taxon>
        <taxon>Halostreptopolyspora</taxon>
    </lineage>
</organism>
<gene>
    <name evidence="1" type="ORF">EFW17_18745</name>
</gene>
<keyword evidence="2" id="KW-1185">Reference proteome</keyword>
<evidence type="ECO:0000313" key="1">
    <source>
        <dbReference type="EMBL" id="RNL82523.1"/>
    </source>
</evidence>
<dbReference type="EMBL" id="RJMB01000022">
    <property type="protein sequence ID" value="RNL82523.1"/>
    <property type="molecule type" value="Genomic_DNA"/>
</dbReference>
<protein>
    <submittedName>
        <fullName evidence="1">Uncharacterized protein</fullName>
    </submittedName>
</protein>
<reference evidence="1 2" key="1">
    <citation type="submission" date="2018-11" db="EMBL/GenBank/DDBJ databases">
        <title>The genome draft of YIM 96095.</title>
        <authorList>
            <person name="Tang S.-K."/>
            <person name="Chunyu W.-X."/>
            <person name="Feng Y.-Z."/>
        </authorList>
    </citation>
    <scope>NUCLEOTIDE SEQUENCE [LARGE SCALE GENOMIC DNA]</scope>
    <source>
        <strain evidence="1 2">YIM 96095</strain>
    </source>
</reference>
<dbReference type="RefSeq" id="WP_123202729.1">
    <property type="nucleotide sequence ID" value="NZ_RJMB01000022.1"/>
</dbReference>
<accession>A0A3N0E3Z6</accession>
<comment type="caution">
    <text evidence="1">The sequence shown here is derived from an EMBL/GenBank/DDBJ whole genome shotgun (WGS) entry which is preliminary data.</text>
</comment>
<proteinExistence type="predicted"/>
<dbReference type="AlphaFoldDB" id="A0A3N0E3Z6"/>